<dbReference type="EMBL" id="JANAKD010002126">
    <property type="protein sequence ID" value="KAJ3474669.1"/>
    <property type="molecule type" value="Genomic_DNA"/>
</dbReference>
<keyword evidence="2" id="KW-1185">Reference proteome</keyword>
<dbReference type="Proteomes" id="UP001148737">
    <property type="component" value="Unassembled WGS sequence"/>
</dbReference>
<comment type="caution">
    <text evidence="1">The sequence shown here is derived from an EMBL/GenBank/DDBJ whole genome shotgun (WGS) entry which is preliminary data.</text>
</comment>
<protein>
    <submittedName>
        <fullName evidence="1">Uncharacterized protein</fullName>
    </submittedName>
</protein>
<evidence type="ECO:0000313" key="2">
    <source>
        <dbReference type="Proteomes" id="UP001148737"/>
    </source>
</evidence>
<accession>A0ACC1QF56</accession>
<gene>
    <name evidence="1" type="ORF">NLG97_g9741</name>
</gene>
<sequence>MCMRYHSEAPNFTTSNYFDEDMWYFYIEEAVSILRQHDTLKVAFVRAEWPYYAAAKRVGGRIFTMAGKLEDTYSRYRFPLGLLDEENVFPADLVAPERSPDEQDKREDELEPIHLGPL</sequence>
<organism evidence="1 2">
    <name type="scientific">Lecanicillium saksenae</name>
    <dbReference type="NCBI Taxonomy" id="468837"/>
    <lineage>
        <taxon>Eukaryota</taxon>
        <taxon>Fungi</taxon>
        <taxon>Dikarya</taxon>
        <taxon>Ascomycota</taxon>
        <taxon>Pezizomycotina</taxon>
        <taxon>Sordariomycetes</taxon>
        <taxon>Hypocreomycetidae</taxon>
        <taxon>Hypocreales</taxon>
        <taxon>Cordycipitaceae</taxon>
        <taxon>Lecanicillium</taxon>
    </lineage>
</organism>
<reference evidence="1" key="1">
    <citation type="submission" date="2022-07" db="EMBL/GenBank/DDBJ databases">
        <title>Genome Sequence of Lecanicillium saksenae.</title>
        <authorList>
            <person name="Buettner E."/>
        </authorList>
    </citation>
    <scope>NUCLEOTIDE SEQUENCE</scope>
    <source>
        <strain evidence="1">VT-O1</strain>
    </source>
</reference>
<evidence type="ECO:0000313" key="1">
    <source>
        <dbReference type="EMBL" id="KAJ3474669.1"/>
    </source>
</evidence>
<name>A0ACC1QF56_9HYPO</name>
<proteinExistence type="predicted"/>